<dbReference type="GO" id="GO:0004168">
    <property type="term" value="F:dolichol kinase activity"/>
    <property type="evidence" value="ECO:0007669"/>
    <property type="project" value="UniProtKB-EC"/>
</dbReference>
<evidence type="ECO:0000256" key="4">
    <source>
        <dbReference type="ARBA" id="ARBA00022679"/>
    </source>
</evidence>
<evidence type="ECO:0000313" key="12">
    <source>
        <dbReference type="Proteomes" id="UP000242942"/>
    </source>
</evidence>
<feature type="transmembrane region" description="Helical" evidence="10">
    <location>
        <begin position="211"/>
        <end position="234"/>
    </location>
</feature>
<evidence type="ECO:0000256" key="6">
    <source>
        <dbReference type="ARBA" id="ARBA00022777"/>
    </source>
</evidence>
<feature type="transmembrane region" description="Helical" evidence="10">
    <location>
        <begin position="421"/>
        <end position="443"/>
    </location>
</feature>
<feature type="transmembrane region" description="Helical" evidence="10">
    <location>
        <begin position="499"/>
        <end position="522"/>
    </location>
</feature>
<gene>
    <name evidence="11" type="primary">PocGH01_02012400</name>
    <name evidence="11" type="ORF">POCGH01_02012400</name>
</gene>
<protein>
    <recommendedName>
        <fullName evidence="3">dolichol kinase</fullName>
        <ecNumber evidence="3">2.7.1.108</ecNumber>
    </recommendedName>
</protein>
<feature type="transmembrane region" description="Helical" evidence="10">
    <location>
        <begin position="246"/>
        <end position="267"/>
    </location>
</feature>
<dbReference type="GO" id="GO:0016779">
    <property type="term" value="F:nucleotidyltransferase activity"/>
    <property type="evidence" value="ECO:0007669"/>
    <property type="project" value="UniProtKB-KW"/>
</dbReference>
<evidence type="ECO:0000256" key="10">
    <source>
        <dbReference type="SAM" id="Phobius"/>
    </source>
</evidence>
<keyword evidence="8 10" id="KW-1133">Transmembrane helix</keyword>
<feature type="transmembrane region" description="Helical" evidence="10">
    <location>
        <begin position="319"/>
        <end position="337"/>
    </location>
</feature>
<evidence type="ECO:0000256" key="7">
    <source>
        <dbReference type="ARBA" id="ARBA00022824"/>
    </source>
</evidence>
<evidence type="ECO:0000313" key="11">
    <source>
        <dbReference type="EMBL" id="SCA48208.1"/>
    </source>
</evidence>
<evidence type="ECO:0000256" key="9">
    <source>
        <dbReference type="ARBA" id="ARBA00023136"/>
    </source>
</evidence>
<dbReference type="Proteomes" id="UP000242942">
    <property type="component" value="Chromosome 2"/>
</dbReference>
<evidence type="ECO:0000256" key="5">
    <source>
        <dbReference type="ARBA" id="ARBA00022692"/>
    </source>
</evidence>
<keyword evidence="6" id="KW-0418">Kinase</keyword>
<feature type="transmembrane region" description="Helical" evidence="10">
    <location>
        <begin position="373"/>
        <end position="391"/>
    </location>
</feature>
<feature type="transmembrane region" description="Helical" evidence="10">
    <location>
        <begin position="27"/>
        <end position="46"/>
    </location>
</feature>
<reference evidence="11 12" key="1">
    <citation type="submission" date="2016-06" db="EMBL/GenBank/DDBJ databases">
        <authorList>
            <consortium name="Pathogen Informatics"/>
        </authorList>
    </citation>
    <scope>NUCLEOTIDE SEQUENCE [LARGE SCALE GENOMIC DNA]</scope>
    <source>
        <strain evidence="11">PocGH01</strain>
    </source>
</reference>
<evidence type="ECO:0000256" key="2">
    <source>
        <dbReference type="ARBA" id="ARBA00010794"/>
    </source>
</evidence>
<dbReference type="PANTHER" id="PTHR13205">
    <property type="entry name" value="TRANSMEMBRANE PROTEIN 15-RELATED"/>
    <property type="match status" value="1"/>
</dbReference>
<dbReference type="AlphaFoldDB" id="A0A1D3KWG4"/>
<feature type="transmembrane region" description="Helical" evidence="10">
    <location>
        <begin position="181"/>
        <end position="199"/>
    </location>
</feature>
<feature type="transmembrane region" description="Helical" evidence="10">
    <location>
        <begin position="279"/>
        <end position="299"/>
    </location>
</feature>
<feature type="transmembrane region" description="Helical" evidence="10">
    <location>
        <begin position="463"/>
        <end position="487"/>
    </location>
</feature>
<feature type="transmembrane region" description="Helical" evidence="10">
    <location>
        <begin position="157"/>
        <end position="175"/>
    </location>
</feature>
<sequence length="567" mass="65938">MINIVLTFLITITEVKKKVFLSSNYTYKWLVLTLLCNMLIVIWLYYDKRNNIRKGQLKWKSNFLFDTSTFALGGYYKKERLPNSPKGKNMNMIINLYEKDAITIFQLFIYTYIDNIFSFFFLPFLSTLLLRVAKLTLALINEFALSSVWLRYARVRIPAYVAFHAVLFPITISALKISENVVTYLFCFATNFSFYHVFLNSSFHLTNRVFSFLESVMISVVGTLALNCSLYSLIYDYLNGKIIPGILFIFFSKTVISLVLYGMCCTYCLQSKVRINEKLFVSSLIFFAYSIYNLVWGKHDSAGTNGLQVIMRVILWEKNSTLIISWFAITVFYLFYINNLKRDNKRLPYFRKHYHFLLFLNVCLSFVSRKVELLTFTLTALFLFFILVEIVRKVCEYVFVSSNVVNTFITRFTDDRDRQGLVVTHIYLLAGVYIPIIIDVLFNNKNYVQTKGVFSYFFREANFNLYSSSLNAICIGDSFAAIGGLLFPIPKMKHTNNKSIAGFLFFFCTTLASLLLCCYLFHEVNLTSFYASFMVSLFGALFEAYLLDIDNLLLPIFTFCVYLSFEI</sequence>
<keyword evidence="12" id="KW-1185">Reference proteome</keyword>
<accession>A0A1D3KWG4</accession>
<evidence type="ECO:0000256" key="1">
    <source>
        <dbReference type="ARBA" id="ARBA00004477"/>
    </source>
</evidence>
<comment type="similarity">
    <text evidence="2">Belongs to the polyprenol kinase family.</text>
</comment>
<keyword evidence="7" id="KW-0256">Endoplasmic reticulum</keyword>
<dbReference type="InterPro" id="IPR032974">
    <property type="entry name" value="Polypren_kinase"/>
</dbReference>
<feature type="transmembrane region" description="Helical" evidence="10">
    <location>
        <begin position="528"/>
        <end position="547"/>
    </location>
</feature>
<dbReference type="GO" id="GO:0005789">
    <property type="term" value="C:endoplasmic reticulum membrane"/>
    <property type="evidence" value="ECO:0007669"/>
    <property type="project" value="UniProtKB-SubCell"/>
</dbReference>
<dbReference type="GO" id="GO:0043048">
    <property type="term" value="P:dolichyl monophosphate biosynthetic process"/>
    <property type="evidence" value="ECO:0007669"/>
    <property type="project" value="TreeGrafter"/>
</dbReference>
<evidence type="ECO:0000256" key="8">
    <source>
        <dbReference type="ARBA" id="ARBA00022989"/>
    </source>
</evidence>
<keyword evidence="4 11" id="KW-0808">Transferase</keyword>
<keyword evidence="11" id="KW-0548">Nucleotidyltransferase</keyword>
<dbReference type="EC" id="2.7.1.108" evidence="3"/>
<dbReference type="EMBL" id="LT594583">
    <property type="protein sequence ID" value="SCA48208.1"/>
    <property type="molecule type" value="Genomic_DNA"/>
</dbReference>
<keyword evidence="5 10" id="KW-0812">Transmembrane</keyword>
<feature type="transmembrane region" description="Helical" evidence="10">
    <location>
        <begin position="101"/>
        <end position="122"/>
    </location>
</feature>
<dbReference type="OrthoDB" id="377083at2759"/>
<name>A0A1D3KWG4_PLAOA</name>
<proteinExistence type="inferred from homology"/>
<evidence type="ECO:0000256" key="3">
    <source>
        <dbReference type="ARBA" id="ARBA00012132"/>
    </source>
</evidence>
<keyword evidence="9 10" id="KW-0472">Membrane</keyword>
<organism evidence="11 12">
    <name type="scientific">Plasmodium ovale</name>
    <name type="common">malaria parasite P. ovale</name>
    <dbReference type="NCBI Taxonomy" id="36330"/>
    <lineage>
        <taxon>Eukaryota</taxon>
        <taxon>Sar</taxon>
        <taxon>Alveolata</taxon>
        <taxon>Apicomplexa</taxon>
        <taxon>Aconoidasida</taxon>
        <taxon>Haemosporida</taxon>
        <taxon>Plasmodiidae</taxon>
        <taxon>Plasmodium</taxon>
        <taxon>Plasmodium (Plasmodium)</taxon>
    </lineage>
</organism>
<dbReference type="PANTHER" id="PTHR13205:SF15">
    <property type="entry name" value="DOLICHOL KINASE"/>
    <property type="match status" value="1"/>
</dbReference>
<dbReference type="VEuPathDB" id="PlasmoDB:PocGH01_02012400"/>
<comment type="subcellular location">
    <subcellularLocation>
        <location evidence="1">Endoplasmic reticulum membrane</location>
        <topology evidence="1">Multi-pass membrane protein</topology>
    </subcellularLocation>
</comment>
<feature type="transmembrane region" description="Helical" evidence="10">
    <location>
        <begin position="128"/>
        <end position="150"/>
    </location>
</feature>